<reference evidence="2 3" key="1">
    <citation type="submission" date="2020-08" db="EMBL/GenBank/DDBJ databases">
        <authorList>
            <person name="Newling K."/>
            <person name="Davey J."/>
            <person name="Forrester S."/>
        </authorList>
    </citation>
    <scope>NUCLEOTIDE SEQUENCE [LARGE SCALE GENOMIC DNA]</scope>
    <source>
        <strain evidence="3">Crithidia deanei Carvalho (ATCC PRA-265)</strain>
    </source>
</reference>
<dbReference type="Proteomes" id="UP000515908">
    <property type="component" value="Chromosome 04"/>
</dbReference>
<feature type="region of interest" description="Disordered" evidence="1">
    <location>
        <begin position="1"/>
        <end position="96"/>
    </location>
</feature>
<dbReference type="EMBL" id="LR877148">
    <property type="protein sequence ID" value="CAD2215241.1"/>
    <property type="molecule type" value="Genomic_DNA"/>
</dbReference>
<dbReference type="VEuPathDB" id="TriTrypDB:ADEAN_000269600"/>
<evidence type="ECO:0000256" key="1">
    <source>
        <dbReference type="SAM" id="MobiDB-lite"/>
    </source>
</evidence>
<feature type="compositionally biased region" description="Basic and acidic residues" evidence="1">
    <location>
        <begin position="42"/>
        <end position="68"/>
    </location>
</feature>
<protein>
    <submittedName>
        <fullName evidence="2">Uncharacterized protein</fullName>
    </submittedName>
</protein>
<accession>A0A7G2C878</accession>
<sequence length="96" mass="10386">MSGKNSAVNRKAVSSSDEDSGSDSSDSDIFTTTVNLAPLRKAVKETRPKLAEAPLVEEKEKPKTRREGNPSVFPYRVEPSTGAGDLSARSVRELLH</sequence>
<proteinExistence type="predicted"/>
<gene>
    <name evidence="2" type="ORF">ADEAN_000269600</name>
</gene>
<dbReference type="AlphaFoldDB" id="A0A7G2C878"/>
<keyword evidence="3" id="KW-1185">Reference proteome</keyword>
<evidence type="ECO:0000313" key="3">
    <source>
        <dbReference type="Proteomes" id="UP000515908"/>
    </source>
</evidence>
<organism evidence="2 3">
    <name type="scientific">Angomonas deanei</name>
    <dbReference type="NCBI Taxonomy" id="59799"/>
    <lineage>
        <taxon>Eukaryota</taxon>
        <taxon>Discoba</taxon>
        <taxon>Euglenozoa</taxon>
        <taxon>Kinetoplastea</taxon>
        <taxon>Metakinetoplastina</taxon>
        <taxon>Trypanosomatida</taxon>
        <taxon>Trypanosomatidae</taxon>
        <taxon>Strigomonadinae</taxon>
        <taxon>Angomonas</taxon>
    </lineage>
</organism>
<evidence type="ECO:0000313" key="2">
    <source>
        <dbReference type="EMBL" id="CAD2215241.1"/>
    </source>
</evidence>
<name>A0A7G2C878_9TRYP</name>